<evidence type="ECO:0000256" key="2">
    <source>
        <dbReference type="ARBA" id="ARBA00005830"/>
    </source>
</evidence>
<dbReference type="Proteomes" id="UP000054350">
    <property type="component" value="Unassembled WGS sequence"/>
</dbReference>
<reference evidence="6" key="2">
    <citation type="submission" date="2009-11" db="EMBL/GenBank/DDBJ databases">
        <title>The Genome Sequence of Allomyces macrogynus strain ATCC 38327.</title>
        <authorList>
            <consortium name="The Broad Institute Genome Sequencing Platform"/>
            <person name="Russ C."/>
            <person name="Cuomo C."/>
            <person name="Shea T."/>
            <person name="Young S.K."/>
            <person name="Zeng Q."/>
            <person name="Koehrsen M."/>
            <person name="Haas B."/>
            <person name="Borodovsky M."/>
            <person name="Guigo R."/>
            <person name="Alvarado L."/>
            <person name="Berlin A."/>
            <person name="Borenstein D."/>
            <person name="Chen Z."/>
            <person name="Engels R."/>
            <person name="Freedman E."/>
            <person name="Gellesch M."/>
            <person name="Goldberg J."/>
            <person name="Griggs A."/>
            <person name="Gujja S."/>
            <person name="Heiman D."/>
            <person name="Hepburn T."/>
            <person name="Howarth C."/>
            <person name="Jen D."/>
            <person name="Larson L."/>
            <person name="Lewis B."/>
            <person name="Mehta T."/>
            <person name="Park D."/>
            <person name="Pearson M."/>
            <person name="Roberts A."/>
            <person name="Saif S."/>
            <person name="Shenoy N."/>
            <person name="Sisk P."/>
            <person name="Stolte C."/>
            <person name="Sykes S."/>
            <person name="Walk T."/>
            <person name="White J."/>
            <person name="Yandava C."/>
            <person name="Burger G."/>
            <person name="Gray M.W."/>
            <person name="Holland P.W.H."/>
            <person name="King N."/>
            <person name="Lang F.B.F."/>
            <person name="Roger A.J."/>
            <person name="Ruiz-Trillo I."/>
            <person name="Lander E."/>
            <person name="Nusbaum C."/>
        </authorList>
    </citation>
    <scope>NUCLEOTIDE SEQUENCE [LARGE SCALE GENOMIC DNA]</scope>
    <source>
        <strain evidence="6">ATCC 38327</strain>
    </source>
</reference>
<keyword evidence="3" id="KW-0479">Metal-binding</keyword>
<evidence type="ECO:0000256" key="3">
    <source>
        <dbReference type="ARBA" id="ARBA00022723"/>
    </source>
</evidence>
<dbReference type="PANTHER" id="PTHR20883">
    <property type="entry name" value="PHYTANOYL-COA DIOXYGENASE DOMAIN CONTAINING 1"/>
    <property type="match status" value="1"/>
</dbReference>
<protein>
    <recommendedName>
        <fullName evidence="7">Phytanoyl-CoA dioxygenase</fullName>
    </recommendedName>
</protein>
<comment type="cofactor">
    <cofactor evidence="1">
        <name>Fe cation</name>
        <dbReference type="ChEBI" id="CHEBI:24875"/>
    </cofactor>
</comment>
<reference evidence="5 6" key="1">
    <citation type="submission" date="2009-11" db="EMBL/GenBank/DDBJ databases">
        <title>Annotation of Allomyces macrogynus ATCC 38327.</title>
        <authorList>
            <consortium name="The Broad Institute Genome Sequencing Platform"/>
            <person name="Russ C."/>
            <person name="Cuomo C."/>
            <person name="Burger G."/>
            <person name="Gray M.W."/>
            <person name="Holland P.W.H."/>
            <person name="King N."/>
            <person name="Lang F.B.F."/>
            <person name="Roger A.J."/>
            <person name="Ruiz-Trillo I."/>
            <person name="Young S.K."/>
            <person name="Zeng Q."/>
            <person name="Gargeya S."/>
            <person name="Fitzgerald M."/>
            <person name="Haas B."/>
            <person name="Abouelleil A."/>
            <person name="Alvarado L."/>
            <person name="Arachchi H.M."/>
            <person name="Berlin A."/>
            <person name="Chapman S.B."/>
            <person name="Gearin G."/>
            <person name="Goldberg J."/>
            <person name="Griggs A."/>
            <person name="Gujja S."/>
            <person name="Hansen M."/>
            <person name="Heiman D."/>
            <person name="Howarth C."/>
            <person name="Larimer J."/>
            <person name="Lui A."/>
            <person name="MacDonald P.J.P."/>
            <person name="McCowen C."/>
            <person name="Montmayeur A."/>
            <person name="Murphy C."/>
            <person name="Neiman D."/>
            <person name="Pearson M."/>
            <person name="Priest M."/>
            <person name="Roberts A."/>
            <person name="Saif S."/>
            <person name="Shea T."/>
            <person name="Sisk P."/>
            <person name="Stolte C."/>
            <person name="Sykes S."/>
            <person name="Wortman J."/>
            <person name="Nusbaum C."/>
            <person name="Birren B."/>
        </authorList>
    </citation>
    <scope>NUCLEOTIDE SEQUENCE [LARGE SCALE GENOMIC DNA]</scope>
    <source>
        <strain evidence="5 6">ATCC 38327</strain>
    </source>
</reference>
<evidence type="ECO:0000313" key="5">
    <source>
        <dbReference type="EMBL" id="KNE60343.1"/>
    </source>
</evidence>
<organism evidence="5 6">
    <name type="scientific">Allomyces macrogynus (strain ATCC 38327)</name>
    <name type="common">Allomyces javanicus var. macrogynus</name>
    <dbReference type="NCBI Taxonomy" id="578462"/>
    <lineage>
        <taxon>Eukaryota</taxon>
        <taxon>Fungi</taxon>
        <taxon>Fungi incertae sedis</taxon>
        <taxon>Blastocladiomycota</taxon>
        <taxon>Blastocladiomycetes</taxon>
        <taxon>Blastocladiales</taxon>
        <taxon>Blastocladiaceae</taxon>
        <taxon>Allomyces</taxon>
    </lineage>
</organism>
<dbReference type="eggNOG" id="KOG3290">
    <property type="taxonomic scope" value="Eukaryota"/>
</dbReference>
<comment type="similarity">
    <text evidence="2">Belongs to the PhyH family.</text>
</comment>
<dbReference type="OMA" id="DKQLHFF"/>
<dbReference type="PANTHER" id="PTHR20883:SF15">
    <property type="entry name" value="PHYTANOYL-COA DIOXYGENASE DOMAIN-CONTAINING PROTEIN 1"/>
    <property type="match status" value="1"/>
</dbReference>
<evidence type="ECO:0000256" key="4">
    <source>
        <dbReference type="ARBA" id="ARBA00023004"/>
    </source>
</evidence>
<dbReference type="AlphaFoldDB" id="A0A0L0SCS1"/>
<keyword evidence="6" id="KW-1185">Reference proteome</keyword>
<sequence>MTAQEPPPFEFTDAMKQQFLDQGYLIIPNFFSKEDAAALKQRSDELLEEMDLSTHPMTRFSTGGEHVGDEYFLNSNDKIRFFFEEGAFDAQGKLTKPKTRAINKIGHALHVLDPKFKAFSHRPAIATIARKLDFIKPVILQSMAIFKQPEIGGEVPPHQDSTFLYTNPPSAVGFWFALEDCRVSNGCLTFVPRSHKTHPITKRFVRVDPSGKNAGTTFEGTDNLASIPKDHYVVGEVDAGTLVLIHGGVVHASSANTSPKSRYIYTFHVVDGAREYDAKNWLQPSKDLPFESIFESAAGAGCTSSA</sequence>
<dbReference type="Pfam" id="PF05721">
    <property type="entry name" value="PhyH"/>
    <property type="match status" value="1"/>
</dbReference>
<dbReference type="EMBL" id="GG745336">
    <property type="protein sequence ID" value="KNE60343.1"/>
    <property type="molecule type" value="Genomic_DNA"/>
</dbReference>
<dbReference type="STRING" id="578462.A0A0L0SCS1"/>
<dbReference type="Gene3D" id="2.60.120.620">
    <property type="entry name" value="q2cbj1_9rhob like domain"/>
    <property type="match status" value="1"/>
</dbReference>
<dbReference type="SUPFAM" id="SSF51197">
    <property type="entry name" value="Clavaminate synthase-like"/>
    <property type="match status" value="1"/>
</dbReference>
<evidence type="ECO:0000256" key="1">
    <source>
        <dbReference type="ARBA" id="ARBA00001962"/>
    </source>
</evidence>
<evidence type="ECO:0008006" key="7">
    <source>
        <dbReference type="Google" id="ProtNLM"/>
    </source>
</evidence>
<name>A0A0L0SCS1_ALLM3</name>
<dbReference type="InterPro" id="IPR008775">
    <property type="entry name" value="Phytyl_CoA_dOase-like"/>
</dbReference>
<accession>A0A0L0SCS1</accession>
<dbReference type="OrthoDB" id="445007at2759"/>
<dbReference type="GO" id="GO:0046872">
    <property type="term" value="F:metal ion binding"/>
    <property type="evidence" value="ECO:0007669"/>
    <property type="project" value="UniProtKB-KW"/>
</dbReference>
<dbReference type="VEuPathDB" id="FungiDB:AMAG_05740"/>
<keyword evidence="4" id="KW-0408">Iron</keyword>
<proteinExistence type="inferred from homology"/>
<evidence type="ECO:0000313" key="6">
    <source>
        <dbReference type="Proteomes" id="UP000054350"/>
    </source>
</evidence>
<gene>
    <name evidence="5" type="ORF">AMAG_05740</name>
</gene>